<dbReference type="Pfam" id="PF03412">
    <property type="entry name" value="Peptidase_C39"/>
    <property type="match status" value="1"/>
</dbReference>
<dbReference type="GO" id="GO:0016887">
    <property type="term" value="F:ATP hydrolysis activity"/>
    <property type="evidence" value="ECO:0007669"/>
    <property type="project" value="InterPro"/>
</dbReference>
<dbReference type="GO" id="GO:0006508">
    <property type="term" value="P:proteolysis"/>
    <property type="evidence" value="ECO:0007669"/>
    <property type="project" value="UniProtKB-KW"/>
</dbReference>
<dbReference type="GO" id="GO:0005524">
    <property type="term" value="F:ATP binding"/>
    <property type="evidence" value="ECO:0007669"/>
    <property type="project" value="UniProtKB-KW"/>
</dbReference>
<dbReference type="SMART" id="SM00382">
    <property type="entry name" value="AAA"/>
    <property type="match status" value="1"/>
</dbReference>
<dbReference type="CDD" id="cd18570">
    <property type="entry name" value="ABC_6TM_PCAT1_LagD_like"/>
    <property type="match status" value="1"/>
</dbReference>
<dbReference type="PROSITE" id="PS50929">
    <property type="entry name" value="ABC_TM1F"/>
    <property type="match status" value="1"/>
</dbReference>
<keyword evidence="3" id="KW-1003">Cell membrane</keyword>
<dbReference type="RefSeq" id="WP_097017919.1">
    <property type="nucleotide sequence ID" value="NZ_OBDZ01000013.1"/>
</dbReference>
<evidence type="ECO:0000256" key="4">
    <source>
        <dbReference type="ARBA" id="ARBA00022670"/>
    </source>
</evidence>
<reference evidence="18" key="1">
    <citation type="submission" date="2017-09" db="EMBL/GenBank/DDBJ databases">
        <authorList>
            <person name="Varghese N."/>
            <person name="Submissions S."/>
        </authorList>
    </citation>
    <scope>NUCLEOTIDE SEQUENCE [LARGE SCALE GENOMIC DNA]</scope>
    <source>
        <strain evidence="18">MSL47</strain>
    </source>
</reference>
<dbReference type="NCBIfam" id="TIGR01193">
    <property type="entry name" value="bacteriocin_ABC"/>
    <property type="match status" value="1"/>
</dbReference>
<dbReference type="InterPro" id="IPR005074">
    <property type="entry name" value="Peptidase_C39"/>
</dbReference>
<evidence type="ECO:0000256" key="7">
    <source>
        <dbReference type="ARBA" id="ARBA00022801"/>
    </source>
</evidence>
<dbReference type="InterPro" id="IPR027417">
    <property type="entry name" value="P-loop_NTPase"/>
</dbReference>
<keyword evidence="5 13" id="KW-0812">Transmembrane</keyword>
<keyword evidence="10" id="KW-1278">Translocase</keyword>
<keyword evidence="2" id="KW-0813">Transport</keyword>
<dbReference type="PROSITE" id="PS50990">
    <property type="entry name" value="PEPTIDASE_C39"/>
    <property type="match status" value="1"/>
</dbReference>
<keyword evidence="4" id="KW-0645">Protease</keyword>
<dbReference type="InterPro" id="IPR003439">
    <property type="entry name" value="ABC_transporter-like_ATP-bd"/>
</dbReference>
<keyword evidence="6" id="KW-0547">Nucleotide-binding</keyword>
<feature type="domain" description="Peptidase C39" evidence="16">
    <location>
        <begin position="19"/>
        <end position="142"/>
    </location>
</feature>
<evidence type="ECO:0000256" key="12">
    <source>
        <dbReference type="ARBA" id="ARBA00023136"/>
    </source>
</evidence>
<evidence type="ECO:0000259" key="14">
    <source>
        <dbReference type="PROSITE" id="PS50893"/>
    </source>
</evidence>
<dbReference type="PROSITE" id="PS50893">
    <property type="entry name" value="ABC_TRANSPORTER_2"/>
    <property type="match status" value="1"/>
</dbReference>
<dbReference type="InterPro" id="IPR011527">
    <property type="entry name" value="ABC1_TM_dom"/>
</dbReference>
<dbReference type="InterPro" id="IPR003593">
    <property type="entry name" value="AAA+_ATPase"/>
</dbReference>
<dbReference type="AlphaFoldDB" id="A0A285H1V7"/>
<evidence type="ECO:0000256" key="10">
    <source>
        <dbReference type="ARBA" id="ARBA00022967"/>
    </source>
</evidence>
<dbReference type="InterPro" id="IPR017871">
    <property type="entry name" value="ABC_transporter-like_CS"/>
</dbReference>
<dbReference type="Gene3D" id="3.90.70.10">
    <property type="entry name" value="Cysteine proteinases"/>
    <property type="match status" value="1"/>
</dbReference>
<dbReference type="PANTHER" id="PTHR43394">
    <property type="entry name" value="ATP-DEPENDENT PERMEASE MDL1, MITOCHONDRIAL"/>
    <property type="match status" value="1"/>
</dbReference>
<feature type="transmembrane region" description="Helical" evidence="13">
    <location>
        <begin position="171"/>
        <end position="197"/>
    </location>
</feature>
<feature type="transmembrane region" description="Helical" evidence="13">
    <location>
        <begin position="209"/>
        <end position="229"/>
    </location>
</feature>
<dbReference type="Pfam" id="PF00664">
    <property type="entry name" value="ABC_membrane"/>
    <property type="match status" value="1"/>
</dbReference>
<evidence type="ECO:0000256" key="8">
    <source>
        <dbReference type="ARBA" id="ARBA00022807"/>
    </source>
</evidence>
<dbReference type="GO" id="GO:0008234">
    <property type="term" value="F:cysteine-type peptidase activity"/>
    <property type="evidence" value="ECO:0007669"/>
    <property type="project" value="UniProtKB-KW"/>
</dbReference>
<evidence type="ECO:0000256" key="9">
    <source>
        <dbReference type="ARBA" id="ARBA00022840"/>
    </source>
</evidence>
<feature type="transmembrane region" description="Helical" evidence="13">
    <location>
        <begin position="390"/>
        <end position="413"/>
    </location>
</feature>
<dbReference type="PANTHER" id="PTHR43394:SF1">
    <property type="entry name" value="ATP-BINDING CASSETTE SUB-FAMILY B MEMBER 10, MITOCHONDRIAL"/>
    <property type="match status" value="1"/>
</dbReference>
<comment type="subcellular location">
    <subcellularLocation>
        <location evidence="1">Cell membrane</location>
        <topology evidence="1">Multi-pass membrane protein</topology>
    </subcellularLocation>
</comment>
<dbReference type="FunFam" id="3.40.50.300:FF:000218">
    <property type="entry name" value="Multidrug ABC transporter ATP-binding protein"/>
    <property type="match status" value="1"/>
</dbReference>
<evidence type="ECO:0000256" key="11">
    <source>
        <dbReference type="ARBA" id="ARBA00022989"/>
    </source>
</evidence>
<dbReference type="InterPro" id="IPR039421">
    <property type="entry name" value="Type_1_exporter"/>
</dbReference>
<sequence>MRLYKNIVRKFKKYICIKQHDTTDCGAACLAMIAKYYGLKIPITKIREAACTDKQGTNILGMIKAADELGFKAKGVRVEPKALKNEFTLPAVAHVIIDSLLHYVVIYEITEEDVVIADPAKGIEVYSLEDFYEIWSGVLILITPDQRFKKGDETIGLFERFSPILFAHKKLIIEIFLACMLYTGLSLAGTFYFKFLIDDILGNGLKNTLNIFTLGVLSLKIFNIFLNAFRSHLLLYLSNKMNISLIMNYYKHVLNLPLSFFDSRKVGEILSRLTDAGMIRSAISNATFTVLIDSLLVIFGGIILYLQNGKLFLLTLLHLPIYVTLIFIFSKYFRKIHRRRMEESAELNSYLVESISGAATIKAFNAEFNANLETEKRFIKRVKTGFKASIASNIQGVLHGILGTCSSLLILWVGSSEVIKGNLSIGQLMTFNALVGNFLGPLKSLIGLQPMLQKAIVAGDRLGEILDLESEIDDENRKLIKDKFQGNIKIKKLDFKYGTREKVLKNINLDIKSGEKIALVGESGSGKTTLAKLLLKYYLPEKGDIFIDDYNIKDISLDSLRGRIGYIPQDVFLFSGTVRENIAFGLKDVSMEDIVDAAQKAQAHQFINKLPLRYETKIGERGSDLSGGQRQRIAIARAILRNPDILILDEATSNLDTTTERAIHKTINEVSRGITTIIIAHRLSTIKSCDKIVVLEDGKVLEQGNHYDLIKERGKYYKLWEGQTLEGTESVEAVS</sequence>
<dbReference type="GO" id="GO:0005886">
    <property type="term" value="C:plasma membrane"/>
    <property type="evidence" value="ECO:0007669"/>
    <property type="project" value="UniProtKB-SubCell"/>
</dbReference>
<protein>
    <submittedName>
        <fullName evidence="17">ATP-binding cassette, subfamily B</fullName>
    </submittedName>
</protein>
<feature type="domain" description="ABC transmembrane type-1" evidence="15">
    <location>
        <begin position="175"/>
        <end position="454"/>
    </location>
</feature>
<dbReference type="PROSITE" id="PS00211">
    <property type="entry name" value="ABC_TRANSPORTER_1"/>
    <property type="match status" value="1"/>
</dbReference>
<evidence type="ECO:0000256" key="5">
    <source>
        <dbReference type="ARBA" id="ARBA00022692"/>
    </source>
</evidence>
<keyword evidence="8" id="KW-0788">Thiol protease</keyword>
<evidence type="ECO:0000256" key="13">
    <source>
        <dbReference type="SAM" id="Phobius"/>
    </source>
</evidence>
<evidence type="ECO:0000313" key="18">
    <source>
        <dbReference type="Proteomes" id="UP000219573"/>
    </source>
</evidence>
<dbReference type="Proteomes" id="UP000219573">
    <property type="component" value="Unassembled WGS sequence"/>
</dbReference>
<evidence type="ECO:0000259" key="16">
    <source>
        <dbReference type="PROSITE" id="PS50990"/>
    </source>
</evidence>
<dbReference type="InterPro" id="IPR036640">
    <property type="entry name" value="ABC1_TM_sf"/>
</dbReference>
<keyword evidence="11 13" id="KW-1133">Transmembrane helix</keyword>
<evidence type="ECO:0000313" key="17">
    <source>
        <dbReference type="EMBL" id="SNY29727.1"/>
    </source>
</evidence>
<dbReference type="Gene3D" id="1.20.1560.10">
    <property type="entry name" value="ABC transporter type 1, transmembrane domain"/>
    <property type="match status" value="1"/>
</dbReference>
<dbReference type="Gene3D" id="3.40.50.300">
    <property type="entry name" value="P-loop containing nucleotide triphosphate hydrolases"/>
    <property type="match status" value="1"/>
</dbReference>
<dbReference type="Pfam" id="PF00005">
    <property type="entry name" value="ABC_tran"/>
    <property type="match status" value="1"/>
</dbReference>
<dbReference type="EMBL" id="OBDZ01000013">
    <property type="protein sequence ID" value="SNY29727.1"/>
    <property type="molecule type" value="Genomic_DNA"/>
</dbReference>
<feature type="transmembrane region" description="Helical" evidence="13">
    <location>
        <begin position="311"/>
        <end position="333"/>
    </location>
</feature>
<feature type="transmembrane region" description="Helical" evidence="13">
    <location>
        <begin position="282"/>
        <end position="305"/>
    </location>
</feature>
<evidence type="ECO:0000256" key="3">
    <source>
        <dbReference type="ARBA" id="ARBA00022475"/>
    </source>
</evidence>
<organism evidence="17 18">
    <name type="scientific">Orenia metallireducens</name>
    <dbReference type="NCBI Taxonomy" id="1413210"/>
    <lineage>
        <taxon>Bacteria</taxon>
        <taxon>Bacillati</taxon>
        <taxon>Bacillota</taxon>
        <taxon>Clostridia</taxon>
        <taxon>Halanaerobiales</taxon>
        <taxon>Halobacteroidaceae</taxon>
        <taxon>Orenia</taxon>
    </lineage>
</organism>
<feature type="domain" description="ABC transporter" evidence="14">
    <location>
        <begin position="488"/>
        <end position="722"/>
    </location>
</feature>
<proteinExistence type="predicted"/>
<keyword evidence="7" id="KW-0378">Hydrolase</keyword>
<keyword evidence="9 17" id="KW-0067">ATP-binding</keyword>
<evidence type="ECO:0000256" key="1">
    <source>
        <dbReference type="ARBA" id="ARBA00004651"/>
    </source>
</evidence>
<name>A0A285H1V7_9FIRM</name>
<evidence type="ECO:0000259" key="15">
    <source>
        <dbReference type="PROSITE" id="PS50929"/>
    </source>
</evidence>
<keyword evidence="18" id="KW-1185">Reference proteome</keyword>
<evidence type="ECO:0000256" key="6">
    <source>
        <dbReference type="ARBA" id="ARBA00022741"/>
    </source>
</evidence>
<dbReference type="SUPFAM" id="SSF52540">
    <property type="entry name" value="P-loop containing nucleoside triphosphate hydrolases"/>
    <property type="match status" value="1"/>
</dbReference>
<evidence type="ECO:0000256" key="2">
    <source>
        <dbReference type="ARBA" id="ARBA00022448"/>
    </source>
</evidence>
<dbReference type="OrthoDB" id="9762778at2"/>
<dbReference type="GO" id="GO:0015421">
    <property type="term" value="F:ABC-type oligopeptide transporter activity"/>
    <property type="evidence" value="ECO:0007669"/>
    <property type="project" value="TreeGrafter"/>
</dbReference>
<dbReference type="InterPro" id="IPR005897">
    <property type="entry name" value="Pept_C39_ABC_bacteriocin"/>
</dbReference>
<keyword evidence="12 13" id="KW-0472">Membrane</keyword>
<dbReference type="CDD" id="cd02418">
    <property type="entry name" value="Peptidase_C39B"/>
    <property type="match status" value="1"/>
</dbReference>
<dbReference type="GO" id="GO:0043214">
    <property type="term" value="F:ABC-type bacteriocin transporter activity"/>
    <property type="evidence" value="ECO:0007669"/>
    <property type="project" value="InterPro"/>
</dbReference>
<accession>A0A285H1V7</accession>
<dbReference type="SUPFAM" id="SSF90123">
    <property type="entry name" value="ABC transporter transmembrane region"/>
    <property type="match status" value="1"/>
</dbReference>
<gene>
    <name evidence="17" type="ORF">SAMN06265827_1136</name>
</gene>